<proteinExistence type="predicted"/>
<dbReference type="PRINTS" id="PR00111">
    <property type="entry name" value="ABHYDROLASE"/>
</dbReference>
<dbReference type="InterPro" id="IPR000639">
    <property type="entry name" value="Epox_hydrolase-like"/>
</dbReference>
<gene>
    <name evidence="2" type="ORF">NIDE1203</name>
</gene>
<dbReference type="GO" id="GO:0016787">
    <property type="term" value="F:hydrolase activity"/>
    <property type="evidence" value="ECO:0007669"/>
    <property type="project" value="UniProtKB-KW"/>
</dbReference>
<dbReference type="SUPFAM" id="SSF53474">
    <property type="entry name" value="alpha/beta-Hydrolases"/>
    <property type="match status" value="1"/>
</dbReference>
<dbReference type="InterPro" id="IPR000073">
    <property type="entry name" value="AB_hydrolase_1"/>
</dbReference>
<dbReference type="EMBL" id="FP929003">
    <property type="protein sequence ID" value="CBK40960.1"/>
    <property type="molecule type" value="Genomic_DNA"/>
</dbReference>
<evidence type="ECO:0000313" key="2">
    <source>
        <dbReference type="EMBL" id="CBK40960.1"/>
    </source>
</evidence>
<dbReference type="PANTHER" id="PTHR46438">
    <property type="entry name" value="ALPHA/BETA-HYDROLASES SUPERFAMILY PROTEIN"/>
    <property type="match status" value="1"/>
</dbReference>
<dbReference type="STRING" id="330214.NIDE1203"/>
<keyword evidence="2" id="KW-0378">Hydrolase</keyword>
<dbReference type="PRINTS" id="PR00412">
    <property type="entry name" value="EPOXHYDRLASE"/>
</dbReference>
<dbReference type="KEGG" id="nde:NIDE1203"/>
<dbReference type="Pfam" id="PF00561">
    <property type="entry name" value="Abhydrolase_1"/>
    <property type="match status" value="1"/>
</dbReference>
<dbReference type="eggNOG" id="COG0596">
    <property type="taxonomic scope" value="Bacteria"/>
</dbReference>
<dbReference type="Proteomes" id="UP000001660">
    <property type="component" value="Chromosome"/>
</dbReference>
<keyword evidence="3" id="KW-1185">Reference proteome</keyword>
<accession>D8PCK1</accession>
<evidence type="ECO:0000313" key="3">
    <source>
        <dbReference type="Proteomes" id="UP000001660"/>
    </source>
</evidence>
<dbReference type="EC" id="3.7.1.-" evidence="2"/>
<feature type="domain" description="AB hydrolase-1" evidence="1">
    <location>
        <begin position="41"/>
        <end position="281"/>
    </location>
</feature>
<reference evidence="2 3" key="1">
    <citation type="journal article" date="2010" name="Proc. Natl. Acad. Sci. U.S.A.">
        <title>A Nitrospira metagenome illuminates the physiology and evolution of globally important nitrite-oxidizing bacteria.</title>
        <authorList>
            <person name="Lucker S."/>
            <person name="Wagner M."/>
            <person name="Maixner F."/>
            <person name="Pelletier E."/>
            <person name="Koch H."/>
            <person name="Vacherie B."/>
            <person name="Rattei T."/>
            <person name="Sinninghe Damste J."/>
            <person name="Spieck E."/>
            <person name="Le Paslier D."/>
            <person name="Daims H."/>
        </authorList>
    </citation>
    <scope>NUCLEOTIDE SEQUENCE [LARGE SCALE GENOMIC DNA]</scope>
</reference>
<dbReference type="PANTHER" id="PTHR46438:SF11">
    <property type="entry name" value="LIPASE-RELATED"/>
    <property type="match status" value="1"/>
</dbReference>
<sequence>MSGCATPSELPRWFDGFQRFPIRTASVNGHRIAYLDEGQGPPLILLHGYGGSMWQWEYQQIPLARQFRVITPDLIGSGLSDKPALDYRPEELIESIRGLMDALGLPTATLIGNSMGGGVAIGMALTHPDRVSRLVLIDSLPDHVRERLASPLMQRALNTSVPAWLARFGALFVGNRTMEAVLKEIIYDHTLVTPAVLDRSNRNRQREDMITPLMSLRDSLPLWEQQFAPRFKDVHHSTLILWGEQDRLFPPQVGRDLQATIPQARLIIIPDAGHIPQWEQPHVVNRHITEFLQP</sequence>
<evidence type="ECO:0000259" key="1">
    <source>
        <dbReference type="Pfam" id="PF00561"/>
    </source>
</evidence>
<dbReference type="HOGENOM" id="CLU_020336_13_2_0"/>
<name>D8PCK1_9BACT</name>
<dbReference type="Gene3D" id="3.40.50.1820">
    <property type="entry name" value="alpha/beta hydrolase"/>
    <property type="match status" value="1"/>
</dbReference>
<protein>
    <submittedName>
        <fullName evidence="2">Putative 2-hydroxy-6-ketonona-2,4-dienedioate hydrolase</fullName>
        <ecNumber evidence="2">3.7.1.-</ecNumber>
    </submittedName>
</protein>
<organism evidence="2 3">
    <name type="scientific">Nitrospira defluvii</name>
    <dbReference type="NCBI Taxonomy" id="330214"/>
    <lineage>
        <taxon>Bacteria</taxon>
        <taxon>Pseudomonadati</taxon>
        <taxon>Nitrospirota</taxon>
        <taxon>Nitrospiria</taxon>
        <taxon>Nitrospirales</taxon>
        <taxon>Nitrospiraceae</taxon>
        <taxon>Nitrospira</taxon>
    </lineage>
</organism>
<dbReference type="AlphaFoldDB" id="D8PCK1"/>
<dbReference type="InterPro" id="IPR029058">
    <property type="entry name" value="AB_hydrolase_fold"/>
</dbReference>